<gene>
    <name evidence="5" type="primary">LOC113847387</name>
</gene>
<feature type="compositionally biased region" description="Polar residues" evidence="1">
    <location>
        <begin position="577"/>
        <end position="589"/>
    </location>
</feature>
<organism evidence="4 5">
    <name type="scientific">Abrus precatorius</name>
    <name type="common">Indian licorice</name>
    <name type="synonym">Glycine abrus</name>
    <dbReference type="NCBI Taxonomy" id="3816"/>
    <lineage>
        <taxon>Eukaryota</taxon>
        <taxon>Viridiplantae</taxon>
        <taxon>Streptophyta</taxon>
        <taxon>Embryophyta</taxon>
        <taxon>Tracheophyta</taxon>
        <taxon>Spermatophyta</taxon>
        <taxon>Magnoliopsida</taxon>
        <taxon>eudicotyledons</taxon>
        <taxon>Gunneridae</taxon>
        <taxon>Pentapetalae</taxon>
        <taxon>rosids</taxon>
        <taxon>fabids</taxon>
        <taxon>Fabales</taxon>
        <taxon>Fabaceae</taxon>
        <taxon>Papilionoideae</taxon>
        <taxon>50 kb inversion clade</taxon>
        <taxon>NPAAA clade</taxon>
        <taxon>indigoferoid/millettioid clade</taxon>
        <taxon>Abreae</taxon>
        <taxon>Abrus</taxon>
    </lineage>
</organism>
<dbReference type="Pfam" id="PF00782">
    <property type="entry name" value="DSPc"/>
    <property type="match status" value="1"/>
</dbReference>
<feature type="region of interest" description="Disordered" evidence="1">
    <location>
        <begin position="1"/>
        <end position="37"/>
    </location>
</feature>
<accession>A0A8B8JLZ0</accession>
<evidence type="ECO:0000313" key="4">
    <source>
        <dbReference type="Proteomes" id="UP000694853"/>
    </source>
</evidence>
<dbReference type="PROSITE" id="PS50056">
    <property type="entry name" value="TYR_PHOSPHATASE_2"/>
    <property type="match status" value="1"/>
</dbReference>
<dbReference type="CDD" id="cd14498">
    <property type="entry name" value="DSP"/>
    <property type="match status" value="1"/>
</dbReference>
<dbReference type="PANTHER" id="PTHR47100">
    <property type="entry name" value="DUAL SPECIFICITY PROTEIN PHOSPHATASE PHS1"/>
    <property type="match status" value="1"/>
</dbReference>
<dbReference type="GeneID" id="113847387"/>
<dbReference type="SUPFAM" id="SSF56112">
    <property type="entry name" value="Protein kinase-like (PK-like)"/>
    <property type="match status" value="1"/>
</dbReference>
<dbReference type="AlphaFoldDB" id="A0A8B8JLZ0"/>
<protein>
    <submittedName>
        <fullName evidence="5">Dual specificity protein phosphatase PHS1-like</fullName>
    </submittedName>
</protein>
<dbReference type="GO" id="GO:0043622">
    <property type="term" value="P:cortical microtubule organization"/>
    <property type="evidence" value="ECO:0007669"/>
    <property type="project" value="InterPro"/>
</dbReference>
<dbReference type="OrthoDB" id="10252009at2759"/>
<feature type="compositionally biased region" description="Polar residues" evidence="1">
    <location>
        <begin position="547"/>
        <end position="558"/>
    </location>
</feature>
<feature type="region of interest" description="Disordered" evidence="1">
    <location>
        <begin position="370"/>
        <end position="389"/>
    </location>
</feature>
<dbReference type="InterPro" id="IPR036940">
    <property type="entry name" value="PI3/4_kinase_cat_sf"/>
</dbReference>
<feature type="compositionally biased region" description="Basic and acidic residues" evidence="1">
    <location>
        <begin position="559"/>
        <end position="571"/>
    </location>
</feature>
<dbReference type="Pfam" id="PF09192">
    <property type="entry name" value="Act-Frag_cataly"/>
    <property type="match status" value="1"/>
</dbReference>
<feature type="region of interest" description="Disordered" evidence="1">
    <location>
        <begin position="530"/>
        <end position="593"/>
    </location>
</feature>
<dbReference type="Gene3D" id="1.10.1070.11">
    <property type="entry name" value="Phosphatidylinositol 3-/4-kinase, catalytic domain"/>
    <property type="match status" value="1"/>
</dbReference>
<dbReference type="Proteomes" id="UP000694853">
    <property type="component" value="Unplaced"/>
</dbReference>
<feature type="region of interest" description="Disordered" evidence="1">
    <location>
        <begin position="76"/>
        <end position="100"/>
    </location>
</feature>
<dbReference type="GO" id="GO:0009737">
    <property type="term" value="P:response to abscisic acid"/>
    <property type="evidence" value="ECO:0007669"/>
    <property type="project" value="InterPro"/>
</dbReference>
<dbReference type="InterPro" id="IPR011009">
    <property type="entry name" value="Kinase-like_dom_sf"/>
</dbReference>
<feature type="domain" description="Tyrosine-protein phosphatase" evidence="2">
    <location>
        <begin position="703"/>
        <end position="848"/>
    </location>
</feature>
<dbReference type="InterPro" id="IPR020422">
    <property type="entry name" value="TYR_PHOSPHATASE_DUAL_dom"/>
</dbReference>
<dbReference type="PROSITE" id="PS50054">
    <property type="entry name" value="TYR_PHOSPHATASE_DUAL"/>
    <property type="match status" value="1"/>
</dbReference>
<keyword evidence="4" id="KW-1185">Reference proteome</keyword>
<sequence length="930" mass="103354">MAKEQQKQHPWGITNSFQNQGKGEEKQLEVENEETEAPLPLSVTSKVLYMLGDITAGPAFMFTQWLQLVRKRTSNYRSSGFPHRPSTMPSSPGESTEDAKIDHQTEISLWERLGKAEMLDIESSSFSWDRLSSLHHTEHTSSNEHSEDEMNRALEVTVNSGGVVFFALFNGLGSDDIFGKEVAAVIKISSSRMATQSERLGYEFAKWLGVQTPQARVIHNTSLEWLQIKEATEKARDAASSAGDEISEMTCTELLEALELSRCLLFMSYVHGSPMLESSGAFESQEYAERTSAALGRVMMLDLVIRNEDRLPCRQLRWRGNSANLLLAEKMISTSTDIIGETFDSAAVRYGPRVSRALHKERRSISVDSRLNSHNHNPGLVSQGSGLSDITESSIPADMSLKSQTSGESMFSDFSIVAIDSGVPRRPPAGKRADDQVNYPKLVELLLNSSEFSSNLLHEITGGRLGHPPPEDTNATTDVHAGDVASVVHEFRTGFRAALRDLQGFHIFLLTLHQKLDNLLRSFMTTISRVPSGESEKEDAVVPDSPSLATAGNFSSPTSKERFSNDIHQDFSDSESQRTAPRASSSSGNRDYCDSASSLPRECWHGKHSKGSGESLRGLRLTTKLRDFHKFAKVDSESNKELEQWNELLKNDAVKLCQENNFNTGFFEGSDNNTVVDAYELKVRLEHILERIALISEAANTERPSTVTNSLFIGGALAARSTYTLQHLGITHIMCLCTNEIGQSSSQFPDLFTYKNFSVCDNEDSNISSIFEEACDFIDYVEQTGLRVLVHCFEGKSRSVTLVLAYLMLRKKFTLLEAWNALKRVHRRSQPNDGFAKILLELDQKLHGKVSMEWQQRKPMMKICPICGKNAGLSSSSLKLHLQKSHKKLSSGSVDSAMTMEIQKALTALKISRGGSVSPSQRQSHSMIDQ</sequence>
<feature type="domain" description="Tyrosine specific protein phosphatases" evidence="3">
    <location>
        <begin position="772"/>
        <end position="824"/>
    </location>
</feature>
<dbReference type="InterPro" id="IPR000340">
    <property type="entry name" value="Dual-sp_phosphatase_cat-dom"/>
</dbReference>
<dbReference type="Gene3D" id="3.90.190.10">
    <property type="entry name" value="Protein tyrosine phosphatase superfamily"/>
    <property type="match status" value="1"/>
</dbReference>
<dbReference type="RefSeq" id="XP_027332274.1">
    <property type="nucleotide sequence ID" value="XM_027476473.1"/>
</dbReference>
<reference evidence="5" key="2">
    <citation type="submission" date="2025-08" db="UniProtKB">
        <authorList>
            <consortium name="RefSeq"/>
        </authorList>
    </citation>
    <scope>IDENTIFICATION</scope>
    <source>
        <tissue evidence="5">Young leaves</tissue>
    </source>
</reference>
<evidence type="ECO:0000256" key="1">
    <source>
        <dbReference type="SAM" id="MobiDB-lite"/>
    </source>
</evidence>
<dbReference type="SUPFAM" id="SSF52799">
    <property type="entry name" value="(Phosphotyrosine protein) phosphatases II"/>
    <property type="match status" value="1"/>
</dbReference>
<name>A0A8B8JLZ0_ABRPR</name>
<dbReference type="KEGG" id="aprc:113847387"/>
<reference evidence="4" key="1">
    <citation type="journal article" date="2019" name="Toxins">
        <title>Detection of Abrin-Like and Prepropulchellin-Like Toxin Genes and Transcripts Using Whole Genome Sequencing and Full-Length Transcript Sequencing of Abrus precatorius.</title>
        <authorList>
            <person name="Hovde B.T."/>
            <person name="Daligault H.E."/>
            <person name="Hanschen E.R."/>
            <person name="Kunde Y.A."/>
            <person name="Johnson M.B."/>
            <person name="Starkenburg S.R."/>
            <person name="Johnson S.L."/>
        </authorList>
    </citation>
    <scope>NUCLEOTIDE SEQUENCE [LARGE SCALE GENOMIC DNA]</scope>
</reference>
<proteinExistence type="predicted"/>
<evidence type="ECO:0000259" key="2">
    <source>
        <dbReference type="PROSITE" id="PS50054"/>
    </source>
</evidence>
<dbReference type="SMART" id="SM00195">
    <property type="entry name" value="DSPc"/>
    <property type="match status" value="1"/>
</dbReference>
<dbReference type="GO" id="GO:0004721">
    <property type="term" value="F:phosphoprotein phosphatase activity"/>
    <property type="evidence" value="ECO:0007669"/>
    <property type="project" value="InterPro"/>
</dbReference>
<dbReference type="InterPro" id="IPR029021">
    <property type="entry name" value="Prot-tyrosine_phosphatase-like"/>
</dbReference>
<dbReference type="InterPro" id="IPR035010">
    <property type="entry name" value="PHS1"/>
</dbReference>
<dbReference type="InterPro" id="IPR015275">
    <property type="entry name" value="Actin-fragmin_kin_cat_dom"/>
</dbReference>
<dbReference type="InterPro" id="IPR000387">
    <property type="entry name" value="Tyr_Pase_dom"/>
</dbReference>
<evidence type="ECO:0000313" key="5">
    <source>
        <dbReference type="RefSeq" id="XP_027332274.1"/>
    </source>
</evidence>
<dbReference type="PANTHER" id="PTHR47100:SF5">
    <property type="entry name" value="DUAL SPECIFICITY PROTEIN PHOSPHATASE PHS1"/>
    <property type="match status" value="1"/>
</dbReference>
<dbReference type="FunFam" id="3.90.190.10:FF:000148">
    <property type="entry name" value="Dual specificity protein phosphatase PHS1"/>
    <property type="match status" value="1"/>
</dbReference>
<evidence type="ECO:0000259" key="3">
    <source>
        <dbReference type="PROSITE" id="PS50056"/>
    </source>
</evidence>